<dbReference type="Proteomes" id="UP000257143">
    <property type="component" value="Unassembled WGS sequence"/>
</dbReference>
<evidence type="ECO:0000313" key="1">
    <source>
        <dbReference type="EMBL" id="RDW20323.1"/>
    </source>
</evidence>
<name>A0A3D8PW52_9BACI</name>
<dbReference type="AlphaFoldDB" id="A0A3D8PW52"/>
<proteinExistence type="predicted"/>
<protein>
    <submittedName>
        <fullName evidence="1">Uncharacterized protein</fullName>
    </submittedName>
</protein>
<accession>A0A3D8PW52</accession>
<sequence>MLGIGGGARIYDCNDDIIKRIAFISSSVGISSGEKLNQQEREDIGRGKIKSAVARRYRREKN</sequence>
<evidence type="ECO:0000313" key="2">
    <source>
        <dbReference type="Proteomes" id="UP000257143"/>
    </source>
</evidence>
<keyword evidence="2" id="KW-1185">Reference proteome</keyword>
<organism evidence="1 2">
    <name type="scientific">Oceanobacillus arenosus</name>
    <dbReference type="NCBI Taxonomy" id="1229153"/>
    <lineage>
        <taxon>Bacteria</taxon>
        <taxon>Bacillati</taxon>
        <taxon>Bacillota</taxon>
        <taxon>Bacilli</taxon>
        <taxon>Bacillales</taxon>
        <taxon>Bacillaceae</taxon>
        <taxon>Oceanobacillus</taxon>
    </lineage>
</organism>
<dbReference type="EMBL" id="PIOC01000010">
    <property type="protein sequence ID" value="RDW20323.1"/>
    <property type="molecule type" value="Genomic_DNA"/>
</dbReference>
<comment type="caution">
    <text evidence="1">The sequence shown here is derived from an EMBL/GenBank/DDBJ whole genome shotgun (WGS) entry which is preliminary data.</text>
</comment>
<gene>
    <name evidence="1" type="ORF">CWR48_06455</name>
</gene>
<reference evidence="2" key="1">
    <citation type="submission" date="2017-11" db="EMBL/GenBank/DDBJ databases">
        <authorList>
            <person name="Zhu W."/>
        </authorList>
    </citation>
    <scope>NUCLEOTIDE SEQUENCE [LARGE SCALE GENOMIC DNA]</scope>
    <source>
        <strain evidence="2">CAU 1183</strain>
    </source>
</reference>